<dbReference type="Proteomes" id="UP000287866">
    <property type="component" value="Unassembled WGS sequence"/>
</dbReference>
<accession>A0A8T6R668</accession>
<evidence type="ECO:0000313" key="1">
    <source>
        <dbReference type="EMBL" id="NHA70009.1"/>
    </source>
</evidence>
<proteinExistence type="predicted"/>
<dbReference type="RefSeq" id="WP_165566974.1">
    <property type="nucleotide sequence ID" value="NZ_SAYU02000089.1"/>
</dbReference>
<organism evidence="1 2">
    <name type="scientific">Phycicoccus flavus</name>
    <dbReference type="NCBI Taxonomy" id="2502783"/>
    <lineage>
        <taxon>Bacteria</taxon>
        <taxon>Bacillati</taxon>
        <taxon>Actinomycetota</taxon>
        <taxon>Actinomycetes</taxon>
        <taxon>Micrococcales</taxon>
        <taxon>Intrasporangiaceae</taxon>
        <taxon>Phycicoccus</taxon>
    </lineage>
</organism>
<comment type="caution">
    <text evidence="1">The sequence shown here is derived from an EMBL/GenBank/DDBJ whole genome shotgun (WGS) entry which is preliminary data.</text>
</comment>
<dbReference type="Gene3D" id="3.30.70.1280">
    <property type="entry name" value="SP0830-like domains"/>
    <property type="match status" value="1"/>
</dbReference>
<reference evidence="1" key="1">
    <citation type="submission" date="2020-03" db="EMBL/GenBank/DDBJ databases">
        <title>Phycicoccus flavus sp. nov., a novel endophytic actinobacterium isolated from branch of Kandelia candel.</title>
        <authorList>
            <person name="Tuo L."/>
        </authorList>
    </citation>
    <scope>NUCLEOTIDE SEQUENCE</scope>
    <source>
        <strain evidence="1">CMS6Z-2</strain>
    </source>
</reference>
<feature type="non-terminal residue" evidence="1">
    <location>
        <position position="37"/>
    </location>
</feature>
<name>A0A8T6R668_9MICO</name>
<keyword evidence="2" id="KW-1185">Reference proteome</keyword>
<protein>
    <submittedName>
        <fullName evidence="1">DUF1697 domain-containing protein</fullName>
    </submittedName>
</protein>
<dbReference type="AlphaFoldDB" id="A0A8T6R668"/>
<dbReference type="SUPFAM" id="SSF160379">
    <property type="entry name" value="SP0830-like"/>
    <property type="match status" value="1"/>
</dbReference>
<dbReference type="InterPro" id="IPR012545">
    <property type="entry name" value="DUF1697"/>
</dbReference>
<sequence>MPRYVAFLRAVNVGGRFVRMADLRAALAEAGFGDVET</sequence>
<dbReference type="Pfam" id="PF08002">
    <property type="entry name" value="DUF1697"/>
    <property type="match status" value="1"/>
</dbReference>
<dbReference type="EMBL" id="SAYU02000089">
    <property type="protein sequence ID" value="NHA70009.1"/>
    <property type="molecule type" value="Genomic_DNA"/>
</dbReference>
<gene>
    <name evidence="1" type="ORF">EPD83_018400</name>
</gene>
<evidence type="ECO:0000313" key="2">
    <source>
        <dbReference type="Proteomes" id="UP000287866"/>
    </source>
</evidence>